<feature type="domain" description="HTH tetR-type" evidence="5">
    <location>
        <begin position="9"/>
        <end position="69"/>
    </location>
</feature>
<sequence length="193" mass="20562">MKVTRAQAEANRERIVDVAGELFREKGFDGIGLNELMQAAGLTRGGFYGHFESKDELASLACERALAANNHYWEELAAKPPAEALQALVGFYLSDQHCQHMAHGCAMAALAGDVARAGPALQGPFEAGVENFLQVLEPLVRGQGPAERREQALATLSQLVGALVLARAVQSPELSKDLRAAAGAVVMRERAVG</sequence>
<evidence type="ECO:0000256" key="3">
    <source>
        <dbReference type="ARBA" id="ARBA00023163"/>
    </source>
</evidence>
<dbReference type="AlphaFoldDB" id="A0A7X0PFC1"/>
<evidence type="ECO:0000256" key="2">
    <source>
        <dbReference type="ARBA" id="ARBA00023125"/>
    </source>
</evidence>
<keyword evidence="3" id="KW-0804">Transcription</keyword>
<gene>
    <name evidence="6" type="ORF">HNP48_003593</name>
</gene>
<evidence type="ECO:0000313" key="7">
    <source>
        <dbReference type="Proteomes" id="UP000575083"/>
    </source>
</evidence>
<dbReference type="Gene3D" id="1.10.357.10">
    <property type="entry name" value="Tetracycline Repressor, domain 2"/>
    <property type="match status" value="1"/>
</dbReference>
<dbReference type="SUPFAM" id="SSF48498">
    <property type="entry name" value="Tetracyclin repressor-like, C-terminal domain"/>
    <property type="match status" value="1"/>
</dbReference>
<evidence type="ECO:0000313" key="6">
    <source>
        <dbReference type="EMBL" id="MBB6560905.1"/>
    </source>
</evidence>
<evidence type="ECO:0000256" key="4">
    <source>
        <dbReference type="PROSITE-ProRule" id="PRU00335"/>
    </source>
</evidence>
<organism evidence="6 7">
    <name type="scientific">Acidovorax soli</name>
    <dbReference type="NCBI Taxonomy" id="592050"/>
    <lineage>
        <taxon>Bacteria</taxon>
        <taxon>Pseudomonadati</taxon>
        <taxon>Pseudomonadota</taxon>
        <taxon>Betaproteobacteria</taxon>
        <taxon>Burkholderiales</taxon>
        <taxon>Comamonadaceae</taxon>
        <taxon>Acidovorax</taxon>
    </lineage>
</organism>
<dbReference type="InterPro" id="IPR009057">
    <property type="entry name" value="Homeodomain-like_sf"/>
</dbReference>
<keyword evidence="1" id="KW-0805">Transcription regulation</keyword>
<dbReference type="InterPro" id="IPR001647">
    <property type="entry name" value="HTH_TetR"/>
</dbReference>
<evidence type="ECO:0000256" key="1">
    <source>
        <dbReference type="ARBA" id="ARBA00023015"/>
    </source>
</evidence>
<reference evidence="6 7" key="1">
    <citation type="submission" date="2020-08" db="EMBL/GenBank/DDBJ databases">
        <title>Functional genomics of gut bacteria from endangered species of beetles.</title>
        <authorList>
            <person name="Carlos-Shanley C."/>
        </authorList>
    </citation>
    <scope>NUCLEOTIDE SEQUENCE [LARGE SCALE GENOMIC DNA]</scope>
    <source>
        <strain evidence="6 7">S00198</strain>
    </source>
</reference>
<dbReference type="GO" id="GO:0003677">
    <property type="term" value="F:DNA binding"/>
    <property type="evidence" value="ECO:0007669"/>
    <property type="project" value="UniProtKB-UniRule"/>
</dbReference>
<dbReference type="Proteomes" id="UP000575083">
    <property type="component" value="Unassembled WGS sequence"/>
</dbReference>
<dbReference type="InterPro" id="IPR036271">
    <property type="entry name" value="Tet_transcr_reg_TetR-rel_C_sf"/>
</dbReference>
<dbReference type="SUPFAM" id="SSF46689">
    <property type="entry name" value="Homeodomain-like"/>
    <property type="match status" value="1"/>
</dbReference>
<proteinExistence type="predicted"/>
<dbReference type="PROSITE" id="PS50977">
    <property type="entry name" value="HTH_TETR_2"/>
    <property type="match status" value="1"/>
</dbReference>
<accession>A0A7X0PFC1</accession>
<dbReference type="Gene3D" id="1.10.10.60">
    <property type="entry name" value="Homeodomain-like"/>
    <property type="match status" value="1"/>
</dbReference>
<protein>
    <submittedName>
        <fullName evidence="6">TetR/AcrR family transcriptional repressor of nem operon</fullName>
    </submittedName>
</protein>
<dbReference type="PANTHER" id="PTHR47506:SF7">
    <property type="entry name" value="TRANSCRIPTIONAL REGULATORY PROTEIN"/>
    <property type="match status" value="1"/>
</dbReference>
<dbReference type="PANTHER" id="PTHR47506">
    <property type="entry name" value="TRANSCRIPTIONAL REGULATORY PROTEIN"/>
    <property type="match status" value="1"/>
</dbReference>
<keyword evidence="7" id="KW-1185">Reference proteome</keyword>
<comment type="caution">
    <text evidence="6">The sequence shown here is derived from an EMBL/GenBank/DDBJ whole genome shotgun (WGS) entry which is preliminary data.</text>
</comment>
<dbReference type="EMBL" id="JACHLK010000007">
    <property type="protein sequence ID" value="MBB6560905.1"/>
    <property type="molecule type" value="Genomic_DNA"/>
</dbReference>
<evidence type="ECO:0000259" key="5">
    <source>
        <dbReference type="PROSITE" id="PS50977"/>
    </source>
</evidence>
<dbReference type="RefSeq" id="WP_184859410.1">
    <property type="nucleotide sequence ID" value="NZ_JACHLK010000007.1"/>
</dbReference>
<feature type="DNA-binding region" description="H-T-H motif" evidence="4">
    <location>
        <begin position="32"/>
        <end position="51"/>
    </location>
</feature>
<name>A0A7X0PFC1_9BURK</name>
<keyword evidence="2 4" id="KW-0238">DNA-binding</keyword>
<dbReference type="Pfam" id="PF00440">
    <property type="entry name" value="TetR_N"/>
    <property type="match status" value="1"/>
</dbReference>
<dbReference type="PRINTS" id="PR00455">
    <property type="entry name" value="HTHTETR"/>
</dbReference>